<reference evidence="1 2" key="1">
    <citation type="submission" date="2020-02" db="EMBL/GenBank/DDBJ databases">
        <title>Genomic Insights into the Phylogeny and Genetic Plasticity of the Human and Animal Enteric Pathogen Clostridium perfringens.</title>
        <authorList>
            <person name="Feng Y."/>
            <person name="Hu Y."/>
        </authorList>
    </citation>
    <scope>NUCLEOTIDE SEQUENCE [LARGE SCALE GENOMIC DNA]</scope>
    <source>
        <strain evidence="1 2">CP-40</strain>
    </source>
</reference>
<dbReference type="AlphaFoldDB" id="A0AAP6WNK0"/>
<name>A0AAP6WNK0_CLOPF</name>
<protein>
    <recommendedName>
        <fullName evidence="3">Zinc-ribbon domain-containing protein</fullName>
    </recommendedName>
</protein>
<dbReference type="EMBL" id="JAALLZ010000006">
    <property type="protein sequence ID" value="NGU31093.1"/>
    <property type="molecule type" value="Genomic_DNA"/>
</dbReference>
<gene>
    <name evidence="1" type="ORF">G6Z34_13460</name>
</gene>
<evidence type="ECO:0000313" key="2">
    <source>
        <dbReference type="Proteomes" id="UP000481454"/>
    </source>
</evidence>
<proteinExistence type="predicted"/>
<dbReference type="Proteomes" id="UP000481454">
    <property type="component" value="Unassembled WGS sequence"/>
</dbReference>
<accession>A0AAP6WNK0</accession>
<organism evidence="1 2">
    <name type="scientific">Clostridium perfringens</name>
    <dbReference type="NCBI Taxonomy" id="1502"/>
    <lineage>
        <taxon>Bacteria</taxon>
        <taxon>Bacillati</taxon>
        <taxon>Bacillota</taxon>
        <taxon>Clostridia</taxon>
        <taxon>Eubacteriales</taxon>
        <taxon>Clostridiaceae</taxon>
        <taxon>Clostridium</taxon>
    </lineage>
</organism>
<evidence type="ECO:0000313" key="1">
    <source>
        <dbReference type="EMBL" id="NGU31093.1"/>
    </source>
</evidence>
<comment type="caution">
    <text evidence="1">The sequence shown here is derived from an EMBL/GenBank/DDBJ whole genome shotgun (WGS) entry which is preliminary data.</text>
</comment>
<dbReference type="RefSeq" id="WP_164801023.1">
    <property type="nucleotide sequence ID" value="NZ_JAALLZ010000006.1"/>
</dbReference>
<evidence type="ECO:0008006" key="3">
    <source>
        <dbReference type="Google" id="ProtNLM"/>
    </source>
</evidence>
<sequence length="404" mass="47630">MRRKTHEEFIQEVRDKYEDEYIILSKYIDSKTKIKVRHNCKECNYHEWEITPSNILIGYGCPECGKVKIGERLKKTHEQFLEQLNKVHGEGVYIPLEKYVNNSTKILVRHNCKKCGYHEWGIKPSDLLRNHGCPVCSSREAKLGINTIWDTDKWMVDLGVSEEDAKRYTSRSNKKITVKCPDCGKEKKMMINDIYKRKSISCSCGDGKSYPEKFVMNLLEQLGLGFEIEYSPDWIDNKRYDFYVSKSNMIIEAHGCQHYNGSFKRIKSTKRKNRTLQEEQINDKFKKEIALANGIKHYIELDCRESSLDWIKNSILNSELNKLFDLSRIDWNKCAEFANKNIIKEVCKYWSNKRYDETTGDVGRKFDLTPQAINKYLKRGNKLGWCEYEPKEELRKSVSKKRQK</sequence>